<dbReference type="EMBL" id="JBHSGL010000005">
    <property type="protein sequence ID" value="MFC4712171.1"/>
    <property type="molecule type" value="Genomic_DNA"/>
</dbReference>
<protein>
    <submittedName>
        <fullName evidence="1">Uncharacterized protein</fullName>
    </submittedName>
</protein>
<reference evidence="2" key="1">
    <citation type="journal article" date="2019" name="Int. J. Syst. Evol. Microbiol.">
        <title>The Global Catalogue of Microorganisms (GCM) 10K type strain sequencing project: providing services to taxonomists for standard genome sequencing and annotation.</title>
        <authorList>
            <consortium name="The Broad Institute Genomics Platform"/>
            <consortium name="The Broad Institute Genome Sequencing Center for Infectious Disease"/>
            <person name="Wu L."/>
            <person name="Ma J."/>
        </authorList>
    </citation>
    <scope>NUCLEOTIDE SEQUENCE [LARGE SCALE GENOMIC DNA]</scope>
    <source>
        <strain evidence="2">CGMCC 1.12151</strain>
    </source>
</reference>
<dbReference type="RefSeq" id="WP_377277179.1">
    <property type="nucleotide sequence ID" value="NZ_JBHSGL010000005.1"/>
</dbReference>
<evidence type="ECO:0000313" key="1">
    <source>
        <dbReference type="EMBL" id="MFC4712171.1"/>
    </source>
</evidence>
<dbReference type="Proteomes" id="UP001595932">
    <property type="component" value="Unassembled WGS sequence"/>
</dbReference>
<organism evidence="1 2">
    <name type="scientific">Planococcus dechangensis</name>
    <dbReference type="NCBI Taxonomy" id="1176255"/>
    <lineage>
        <taxon>Bacteria</taxon>
        <taxon>Bacillati</taxon>
        <taxon>Bacillota</taxon>
        <taxon>Bacilli</taxon>
        <taxon>Bacillales</taxon>
        <taxon>Caryophanaceae</taxon>
        <taxon>Planococcus</taxon>
    </lineage>
</organism>
<gene>
    <name evidence="1" type="ORF">ACFO5U_04865</name>
</gene>
<sequence length="66" mass="7234">MAQTKKYRVVYHLGSGVEAAIVVEAGSPKEAASGLDSDSMLEFTGEKNTFFQFRMSEVKMVSVTEL</sequence>
<keyword evidence="2" id="KW-1185">Reference proteome</keyword>
<evidence type="ECO:0000313" key="2">
    <source>
        <dbReference type="Proteomes" id="UP001595932"/>
    </source>
</evidence>
<name>A0ABV9M8M5_9BACL</name>
<accession>A0ABV9M8M5</accession>
<proteinExistence type="predicted"/>
<comment type="caution">
    <text evidence="1">The sequence shown here is derived from an EMBL/GenBank/DDBJ whole genome shotgun (WGS) entry which is preliminary data.</text>
</comment>